<dbReference type="EMBL" id="UOGK01000280">
    <property type="protein sequence ID" value="VAX39683.1"/>
    <property type="molecule type" value="Genomic_DNA"/>
</dbReference>
<organism evidence="4">
    <name type="scientific">hydrothermal vent metagenome</name>
    <dbReference type="NCBI Taxonomy" id="652676"/>
    <lineage>
        <taxon>unclassified sequences</taxon>
        <taxon>metagenomes</taxon>
        <taxon>ecological metagenomes</taxon>
    </lineage>
</organism>
<evidence type="ECO:0000313" key="4">
    <source>
        <dbReference type="EMBL" id="VAX39683.1"/>
    </source>
</evidence>
<dbReference type="InterPro" id="IPR051168">
    <property type="entry name" value="AASS"/>
</dbReference>
<proteinExistence type="predicted"/>
<dbReference type="SUPFAM" id="SSF51735">
    <property type="entry name" value="NAD(P)-binding Rossmann-fold domains"/>
    <property type="match status" value="1"/>
</dbReference>
<dbReference type="GO" id="GO:0016491">
    <property type="term" value="F:oxidoreductase activity"/>
    <property type="evidence" value="ECO:0007669"/>
    <property type="project" value="UniProtKB-KW"/>
</dbReference>
<evidence type="ECO:0000256" key="1">
    <source>
        <dbReference type="ARBA" id="ARBA00023002"/>
    </source>
</evidence>
<dbReference type="Gene3D" id="3.30.360.10">
    <property type="entry name" value="Dihydrodipicolinate Reductase, domain 2"/>
    <property type="match status" value="1"/>
</dbReference>
<dbReference type="Pfam" id="PF03435">
    <property type="entry name" value="Sacchrp_dh_NADP"/>
    <property type="match status" value="1"/>
</dbReference>
<dbReference type="InterPro" id="IPR036291">
    <property type="entry name" value="NAD(P)-bd_dom_sf"/>
</dbReference>
<accession>A0A3B1DS24</accession>
<name>A0A3B1DS24_9ZZZZ</name>
<protein>
    <submittedName>
        <fullName evidence="4">Carboxynorspermidine dehydrogenase</fullName>
    </submittedName>
</protein>
<dbReference type="PANTHER" id="PTHR11133">
    <property type="entry name" value="SACCHAROPINE DEHYDROGENASE"/>
    <property type="match status" value="1"/>
</dbReference>
<dbReference type="PANTHER" id="PTHR11133:SF22">
    <property type="entry name" value="ALPHA-AMINOADIPIC SEMIALDEHYDE SYNTHASE, MITOCHONDRIAL"/>
    <property type="match status" value="1"/>
</dbReference>
<dbReference type="SUPFAM" id="SSF55347">
    <property type="entry name" value="Glyceraldehyde-3-phosphate dehydrogenase-like, C-terminal domain"/>
    <property type="match status" value="1"/>
</dbReference>
<evidence type="ECO:0000259" key="2">
    <source>
        <dbReference type="Pfam" id="PF03435"/>
    </source>
</evidence>
<dbReference type="Gene3D" id="3.40.50.720">
    <property type="entry name" value="NAD(P)-binding Rossmann-like Domain"/>
    <property type="match status" value="1"/>
</dbReference>
<feature type="domain" description="Saccharopine dehydrogenase NADP binding" evidence="2">
    <location>
        <begin position="4"/>
        <end position="120"/>
    </location>
</feature>
<sequence length="383" mass="42175">MPSVIVLGAGMVGSIMAADLAADPDFAVTIADSRPDALDRAKARSGGSIETIHADLGDIETLKRTIAPFDIVVGALASVIGFQTLRAVIESGKNFCDISFMPQDAIDLDNLAKEHGVTAIVDCGVAPGMSNLLAARSVAALDKADSIEIYVGGLPRERRWPFQYKAGFSPSDVIEEYTRPSRIVEQGQLVIRPALSEPELLDFDGIGTLESFNTDGLRSLAYTMKVPNMKEKTLRYPGHIELMRVFRETGLFSHDKIEVNGVRVKPIDVISTLMFPKWSYDPGEEDLTVMRITVEGTKDNTRQRHTWNLLDFFDKESQATSMSRTTAFPCTIMARLVATGKLTQPGVNPPERLGHDAELVEHVLAEHRKRGVEYRHAVVKREP</sequence>
<dbReference type="InterPro" id="IPR005097">
    <property type="entry name" value="Sacchrp_dh_NADP-bd"/>
</dbReference>
<evidence type="ECO:0000259" key="3">
    <source>
        <dbReference type="Pfam" id="PF16653"/>
    </source>
</evidence>
<gene>
    <name evidence="4" type="ORF">MNBD_PLANCTO03-705</name>
</gene>
<feature type="domain" description="Saccharopine dehydrogenase-like C-terminal" evidence="3">
    <location>
        <begin position="124"/>
        <end position="372"/>
    </location>
</feature>
<dbReference type="InterPro" id="IPR032095">
    <property type="entry name" value="Sacchrp_dh-like_C"/>
</dbReference>
<dbReference type="Pfam" id="PF16653">
    <property type="entry name" value="Sacchrp_dh_C"/>
    <property type="match status" value="1"/>
</dbReference>
<dbReference type="AlphaFoldDB" id="A0A3B1DS24"/>
<reference evidence="4" key="1">
    <citation type="submission" date="2018-06" db="EMBL/GenBank/DDBJ databases">
        <authorList>
            <person name="Zhirakovskaya E."/>
        </authorList>
    </citation>
    <scope>NUCLEOTIDE SEQUENCE</scope>
</reference>
<keyword evidence="1" id="KW-0560">Oxidoreductase</keyword>